<keyword evidence="2" id="KW-1185">Reference proteome</keyword>
<accession>A0ABY7YBY5</accession>
<evidence type="ECO:0000313" key="1">
    <source>
        <dbReference type="EMBL" id="WDM71366.1"/>
    </source>
</evidence>
<dbReference type="RefSeq" id="WP_146090347.1">
    <property type="nucleotide sequence ID" value="NZ_CP033326.1"/>
</dbReference>
<sequence length="140" mass="15385">MSKQSPLPHDDASIQWTDAVSEKGVPFQVGFSNASASGADDTAVQGKRDFGIDVNWPLTDNAWTDTNQDVKSTAAISRYALGPNGGGTWAYILHFSNTEHYNYYFSDKTGDGYQVNTFRNGDHYVRYNSSDPAITFIKGS</sequence>
<reference evidence="1 2" key="1">
    <citation type="submission" date="2021-08" db="EMBL/GenBank/DDBJ databases">
        <title>Genome sequences of Xanthomonas cucurbitae isolates from 5 Midwestern US states.</title>
        <authorList>
            <person name="Hind S.R."/>
        </authorList>
    </citation>
    <scope>NUCLEOTIDE SEQUENCE [LARGE SCALE GENOMIC DNA]</scope>
    <source>
        <strain evidence="1 2">OH_261</strain>
    </source>
</reference>
<dbReference type="Proteomes" id="UP001214201">
    <property type="component" value="Chromosome"/>
</dbReference>
<proteinExistence type="predicted"/>
<name>A0ABY7YBY5_9XANT</name>
<evidence type="ECO:0000313" key="2">
    <source>
        <dbReference type="Proteomes" id="UP001214201"/>
    </source>
</evidence>
<dbReference type="EMBL" id="CP082214">
    <property type="protein sequence ID" value="WDM71366.1"/>
    <property type="molecule type" value="Genomic_DNA"/>
</dbReference>
<organism evidence="1 2">
    <name type="scientific">Xanthomonas cucurbitae</name>
    <dbReference type="NCBI Taxonomy" id="56453"/>
    <lineage>
        <taxon>Bacteria</taxon>
        <taxon>Pseudomonadati</taxon>
        <taxon>Pseudomonadota</taxon>
        <taxon>Gammaproteobacteria</taxon>
        <taxon>Lysobacterales</taxon>
        <taxon>Lysobacteraceae</taxon>
        <taxon>Xanthomonas</taxon>
    </lineage>
</organism>
<protein>
    <submittedName>
        <fullName evidence="1">Uncharacterized protein</fullName>
    </submittedName>
</protein>
<gene>
    <name evidence="1" type="ORF">K6978_18825</name>
</gene>